<feature type="compositionally biased region" description="Basic and acidic residues" evidence="1">
    <location>
        <begin position="76"/>
        <end position="91"/>
    </location>
</feature>
<feature type="region of interest" description="Disordered" evidence="1">
    <location>
        <begin position="1"/>
        <end position="115"/>
    </location>
</feature>
<feature type="compositionally biased region" description="Polar residues" evidence="1">
    <location>
        <begin position="100"/>
        <end position="112"/>
    </location>
</feature>
<organism evidence="4 5">
    <name type="scientific">Armillaria novae-zelandiae</name>
    <dbReference type="NCBI Taxonomy" id="153914"/>
    <lineage>
        <taxon>Eukaryota</taxon>
        <taxon>Fungi</taxon>
        <taxon>Dikarya</taxon>
        <taxon>Basidiomycota</taxon>
        <taxon>Agaricomycotina</taxon>
        <taxon>Agaricomycetes</taxon>
        <taxon>Agaricomycetidae</taxon>
        <taxon>Agaricales</taxon>
        <taxon>Marasmiineae</taxon>
        <taxon>Physalacriaceae</taxon>
        <taxon>Armillaria</taxon>
    </lineage>
</organism>
<keyword evidence="2" id="KW-0472">Membrane</keyword>
<feature type="compositionally biased region" description="Basic and acidic residues" evidence="1">
    <location>
        <begin position="1"/>
        <end position="21"/>
    </location>
</feature>
<reference evidence="4" key="1">
    <citation type="submission" date="2023-06" db="EMBL/GenBank/DDBJ databases">
        <authorList>
            <consortium name="Lawrence Berkeley National Laboratory"/>
            <person name="Ahrendt S."/>
            <person name="Sahu N."/>
            <person name="Indic B."/>
            <person name="Wong-Bajracharya J."/>
            <person name="Merenyi Z."/>
            <person name="Ke H.-M."/>
            <person name="Monk M."/>
            <person name="Kocsube S."/>
            <person name="Drula E."/>
            <person name="Lipzen A."/>
            <person name="Balint B."/>
            <person name="Henrissat B."/>
            <person name="Andreopoulos B."/>
            <person name="Martin F.M."/>
            <person name="Harder C.B."/>
            <person name="Rigling D."/>
            <person name="Ford K.L."/>
            <person name="Foster G.D."/>
            <person name="Pangilinan J."/>
            <person name="Papanicolaou A."/>
            <person name="Barry K."/>
            <person name="LaButti K."/>
            <person name="Viragh M."/>
            <person name="Koriabine M."/>
            <person name="Yan M."/>
            <person name="Riley R."/>
            <person name="Champramary S."/>
            <person name="Plett K.L."/>
            <person name="Tsai I.J."/>
            <person name="Slot J."/>
            <person name="Sipos G."/>
            <person name="Plett J."/>
            <person name="Nagy L.G."/>
            <person name="Grigoriev I.V."/>
        </authorList>
    </citation>
    <scope>NUCLEOTIDE SEQUENCE</scope>
    <source>
        <strain evidence="4">ICMP 16352</strain>
    </source>
</reference>
<sequence>MSVERRVLEKTNLGKESKEVQETEEQQGSTVGFASLHPTLQESGTDNKADEVTHILGGKAEPNVNNVEEETDLDGNDGRIHQTKHSSETSKTKRLFGLSRPQTATRKGNDPSNYEERFAEDAQYEETGSNARVWRVYQEESTIHDGNMVEEARDHVDVLLVFAGLFSAVVTTFIVQTSQNLQTNYSRVSVSLLLELVLIQHSIANGTTPPSLSAASLDPSFTYTPSTIDVWVNSLWFTSLFLSLTTALMGVLVKQWFHHYVALPSGTVRERCFVRQYRYTGIQKWKVPIIIGLLPVLMHLALAIFFAGLVLFLHPLQAQLSWFIGIGTVSVYIAYSVATILPMFDPLCPYHTPLCDFLYVLPGHLSSFLARSRYSIIDALQRTRISFLRRCRWECDDYYADYRAPKAIVSLRSQEVGSVKQMSTRLSVEALHWLCTISSNPAVGSITVQAIGGLPFASTELIDEIFTDEGDLR</sequence>
<dbReference type="AlphaFoldDB" id="A0AA39TJ71"/>
<protein>
    <recommendedName>
        <fullName evidence="3">DUF6535 domain-containing protein</fullName>
    </recommendedName>
</protein>
<feature type="transmembrane region" description="Helical" evidence="2">
    <location>
        <begin position="287"/>
        <end position="314"/>
    </location>
</feature>
<keyword evidence="2" id="KW-1133">Transmembrane helix</keyword>
<keyword evidence="5" id="KW-1185">Reference proteome</keyword>
<dbReference type="Proteomes" id="UP001175227">
    <property type="component" value="Unassembled WGS sequence"/>
</dbReference>
<evidence type="ECO:0000259" key="3">
    <source>
        <dbReference type="Pfam" id="PF20153"/>
    </source>
</evidence>
<evidence type="ECO:0000256" key="1">
    <source>
        <dbReference type="SAM" id="MobiDB-lite"/>
    </source>
</evidence>
<comment type="caution">
    <text evidence="4">The sequence shown here is derived from an EMBL/GenBank/DDBJ whole genome shotgun (WGS) entry which is preliminary data.</text>
</comment>
<name>A0AA39TJ71_9AGAR</name>
<dbReference type="Pfam" id="PF20153">
    <property type="entry name" value="DUF6535"/>
    <property type="match status" value="1"/>
</dbReference>
<evidence type="ECO:0000313" key="4">
    <source>
        <dbReference type="EMBL" id="KAK0491471.1"/>
    </source>
</evidence>
<feature type="transmembrane region" description="Helical" evidence="2">
    <location>
        <begin position="320"/>
        <end position="341"/>
    </location>
</feature>
<dbReference type="EMBL" id="JAUEPR010000001">
    <property type="protein sequence ID" value="KAK0491471.1"/>
    <property type="molecule type" value="Genomic_DNA"/>
</dbReference>
<proteinExistence type="predicted"/>
<feature type="transmembrane region" description="Helical" evidence="2">
    <location>
        <begin position="158"/>
        <end position="175"/>
    </location>
</feature>
<feature type="compositionally biased region" description="Polar residues" evidence="1">
    <location>
        <begin position="26"/>
        <end position="44"/>
    </location>
</feature>
<feature type="transmembrane region" description="Helical" evidence="2">
    <location>
        <begin position="235"/>
        <end position="253"/>
    </location>
</feature>
<evidence type="ECO:0000256" key="2">
    <source>
        <dbReference type="SAM" id="Phobius"/>
    </source>
</evidence>
<gene>
    <name evidence="4" type="ORF">IW261DRAFT_90461</name>
</gene>
<evidence type="ECO:0000313" key="5">
    <source>
        <dbReference type="Proteomes" id="UP001175227"/>
    </source>
</evidence>
<accession>A0AA39TJ71</accession>
<keyword evidence="2" id="KW-0812">Transmembrane</keyword>
<feature type="domain" description="DUF6535" evidence="3">
    <location>
        <begin position="134"/>
        <end position="314"/>
    </location>
</feature>
<dbReference type="InterPro" id="IPR045338">
    <property type="entry name" value="DUF6535"/>
</dbReference>